<sequence length="17" mass="2001">MCLYCLTLYCIGQCLEM</sequence>
<reference evidence="1" key="2">
    <citation type="journal article" date="2015" name="Data Brief">
        <title>Shoot transcriptome of the giant reed, Arundo donax.</title>
        <authorList>
            <person name="Barrero R.A."/>
            <person name="Guerrero F.D."/>
            <person name="Moolhuijzen P."/>
            <person name="Goolsby J.A."/>
            <person name="Tidwell J."/>
            <person name="Bellgard S.E."/>
            <person name="Bellgard M.I."/>
        </authorList>
    </citation>
    <scope>NUCLEOTIDE SEQUENCE</scope>
    <source>
        <tissue evidence="1">Shoot tissue taken approximately 20 cm above the soil surface</tissue>
    </source>
</reference>
<organism evidence="1">
    <name type="scientific">Arundo donax</name>
    <name type="common">Giant reed</name>
    <name type="synonym">Donax arundinaceus</name>
    <dbReference type="NCBI Taxonomy" id="35708"/>
    <lineage>
        <taxon>Eukaryota</taxon>
        <taxon>Viridiplantae</taxon>
        <taxon>Streptophyta</taxon>
        <taxon>Embryophyta</taxon>
        <taxon>Tracheophyta</taxon>
        <taxon>Spermatophyta</taxon>
        <taxon>Magnoliopsida</taxon>
        <taxon>Liliopsida</taxon>
        <taxon>Poales</taxon>
        <taxon>Poaceae</taxon>
        <taxon>PACMAD clade</taxon>
        <taxon>Arundinoideae</taxon>
        <taxon>Arundineae</taxon>
        <taxon>Arundo</taxon>
    </lineage>
</organism>
<reference evidence="1" key="1">
    <citation type="submission" date="2014-09" db="EMBL/GenBank/DDBJ databases">
        <authorList>
            <person name="Magalhaes I.L.F."/>
            <person name="Oliveira U."/>
            <person name="Santos F.R."/>
            <person name="Vidigal T.H.D.A."/>
            <person name="Brescovit A.D."/>
            <person name="Santos A.J."/>
        </authorList>
    </citation>
    <scope>NUCLEOTIDE SEQUENCE</scope>
    <source>
        <tissue evidence="1">Shoot tissue taken approximately 20 cm above the soil surface</tissue>
    </source>
</reference>
<evidence type="ECO:0000313" key="1">
    <source>
        <dbReference type="EMBL" id="JAD58246.1"/>
    </source>
</evidence>
<accession>A0A0A9B4F3</accession>
<protein>
    <submittedName>
        <fullName evidence="1">Uncharacterized protein</fullName>
    </submittedName>
</protein>
<proteinExistence type="predicted"/>
<dbReference type="EMBL" id="GBRH01239649">
    <property type="protein sequence ID" value="JAD58246.1"/>
    <property type="molecule type" value="Transcribed_RNA"/>
</dbReference>
<dbReference type="AlphaFoldDB" id="A0A0A9B4F3"/>
<name>A0A0A9B4F3_ARUDO</name>